<dbReference type="EMBL" id="JAVRJZ010000001">
    <property type="protein sequence ID" value="KAK2727235.1"/>
    <property type="molecule type" value="Genomic_DNA"/>
</dbReference>
<organism evidence="1 2">
    <name type="scientific">Artemia franciscana</name>
    <name type="common">Brine shrimp</name>
    <name type="synonym">Artemia sanfranciscana</name>
    <dbReference type="NCBI Taxonomy" id="6661"/>
    <lineage>
        <taxon>Eukaryota</taxon>
        <taxon>Metazoa</taxon>
        <taxon>Ecdysozoa</taxon>
        <taxon>Arthropoda</taxon>
        <taxon>Crustacea</taxon>
        <taxon>Branchiopoda</taxon>
        <taxon>Anostraca</taxon>
        <taxon>Artemiidae</taxon>
        <taxon>Artemia</taxon>
    </lineage>
</organism>
<name>A0AA88IEJ6_ARTSF</name>
<sequence length="93" mass="10719">MNNGKFEDASKDLEFVLRMEPLNQDAISIHNELKDKIVERKKQIEQFKDIANMILKPFGWSTDNFIVNKDQTTNSYSISINSKKPSDNPNSSQ</sequence>
<protein>
    <submittedName>
        <fullName evidence="1">Uncharacterized protein</fullName>
    </submittedName>
</protein>
<comment type="caution">
    <text evidence="1">The sequence shown here is derived from an EMBL/GenBank/DDBJ whole genome shotgun (WGS) entry which is preliminary data.</text>
</comment>
<gene>
    <name evidence="1" type="ORF">QYM36_007913</name>
</gene>
<accession>A0AA88IEJ6</accession>
<evidence type="ECO:0000313" key="2">
    <source>
        <dbReference type="Proteomes" id="UP001187531"/>
    </source>
</evidence>
<evidence type="ECO:0000313" key="1">
    <source>
        <dbReference type="EMBL" id="KAK2727235.1"/>
    </source>
</evidence>
<reference evidence="1" key="1">
    <citation type="submission" date="2023-07" db="EMBL/GenBank/DDBJ databases">
        <title>Chromosome-level genome assembly of Artemia franciscana.</title>
        <authorList>
            <person name="Jo E."/>
        </authorList>
    </citation>
    <scope>NUCLEOTIDE SEQUENCE</scope>
    <source>
        <tissue evidence="1">Whole body</tissue>
    </source>
</reference>
<dbReference type="Proteomes" id="UP001187531">
    <property type="component" value="Unassembled WGS sequence"/>
</dbReference>
<dbReference type="AlphaFoldDB" id="A0AA88IEJ6"/>
<proteinExistence type="predicted"/>
<keyword evidence="2" id="KW-1185">Reference proteome</keyword>